<evidence type="ECO:0000313" key="2">
    <source>
        <dbReference type="Proteomes" id="UP001157502"/>
    </source>
</evidence>
<protein>
    <submittedName>
        <fullName evidence="1">Uncharacterized protein</fullName>
    </submittedName>
</protein>
<reference evidence="1" key="1">
    <citation type="submission" date="2021-05" db="EMBL/GenBank/DDBJ databases">
        <authorList>
            <person name="Pan Q."/>
            <person name="Jouanno E."/>
            <person name="Zahm M."/>
            <person name="Klopp C."/>
            <person name="Cabau C."/>
            <person name="Louis A."/>
            <person name="Berthelot C."/>
            <person name="Parey E."/>
            <person name="Roest Crollius H."/>
            <person name="Montfort J."/>
            <person name="Robinson-Rechavi M."/>
            <person name="Bouchez O."/>
            <person name="Lampietro C."/>
            <person name="Lopez Roques C."/>
            <person name="Donnadieu C."/>
            <person name="Postlethwait J."/>
            <person name="Bobe J."/>
            <person name="Dillon D."/>
            <person name="Chandos A."/>
            <person name="von Hippel F."/>
            <person name="Guiguen Y."/>
        </authorList>
    </citation>
    <scope>NUCLEOTIDE SEQUENCE</scope>
    <source>
        <strain evidence="1">YG-Jan2019</strain>
    </source>
</reference>
<comment type="caution">
    <text evidence="1">The sequence shown here is derived from an EMBL/GenBank/DDBJ whole genome shotgun (WGS) entry which is preliminary data.</text>
</comment>
<gene>
    <name evidence="1" type="ORF">DPEC_G00061300</name>
</gene>
<accession>A0ACC2H756</accession>
<dbReference type="EMBL" id="CM055732">
    <property type="protein sequence ID" value="KAJ8011731.1"/>
    <property type="molecule type" value="Genomic_DNA"/>
</dbReference>
<name>A0ACC2H756_DALPE</name>
<proteinExistence type="predicted"/>
<organism evidence="1 2">
    <name type="scientific">Dallia pectoralis</name>
    <name type="common">Alaska blackfish</name>
    <dbReference type="NCBI Taxonomy" id="75939"/>
    <lineage>
        <taxon>Eukaryota</taxon>
        <taxon>Metazoa</taxon>
        <taxon>Chordata</taxon>
        <taxon>Craniata</taxon>
        <taxon>Vertebrata</taxon>
        <taxon>Euteleostomi</taxon>
        <taxon>Actinopterygii</taxon>
        <taxon>Neopterygii</taxon>
        <taxon>Teleostei</taxon>
        <taxon>Protacanthopterygii</taxon>
        <taxon>Esociformes</taxon>
        <taxon>Umbridae</taxon>
        <taxon>Dallia</taxon>
    </lineage>
</organism>
<dbReference type="Proteomes" id="UP001157502">
    <property type="component" value="Chromosome 5"/>
</dbReference>
<sequence length="1180" mass="132108">MESFGRFQDDDYKNWIKTTMGLNCLKTRLGDFLENETQKYHDEVRNKVNTTNGAACASKCGLRQKGGKRSTLVPEVCKEVCEPWRAAIKSYHKGGPPNWNNSKPYLWPTEKWEVAKVHMNFGNGEHTRVGEFDISAFLNLMAHCAYFQKFVKPNLLTKVTNVRNNVMHSADFRVKRMDFDNYLETIKQLGSALEEHSPFFSELAEEIKQLQNKDFSSIMNGVGQDNTRSTEEMLKTERFRSLEQQMLKEKLECLSQRYEEDRETALTMEELKSVRMFLEGNEDLKESLAPEWEKLREVQETVEILANRVDTLEKNTLLHDSEFQTDSLKYKNHLYEESRRRGWPEPVFSEKMESSGYRGCVKVGGLTFEDTHVYPKTKTSHQAVAKLALSQLPKDCANLSEPSNDTEEEASSSQTDQVKSLSCTGSTFFGSVTVALKTSISGERHSGKTEAVESAYNKLALLLDLSKSDSYKAEVLRHCDKRDVQPPEETVSDSEGNFRCTLLFSGPVTFYVSEGSSKKKHAEKQAAKLALQRLSSVFGDKKVVGENYVGALKELLEAQTPRLDVPVYDITDQRGGTGEIKEEGVWSQEGEGCSNTPPAPIIPSLNPPESEGISVLPMDTSVAMDPVDTAINMNTVGVMDTIVPKNVTMETQGDGVFESNPCQATLPLQEEVSVSSDSKQFFACVVVRIQKDLVPQEASTQEDALQAAYCSLLQTLALDPPDIPGGEKQSVLEFFRRAQSAPPRVDCITTMEGKHRCTLGIVGELSFYSPEAASKKQQAEQMAAREALRHLVGVLDGVVVQDISGVGQNYKGRLQELLVKYGGAKPEYKRTEPNKISMGAAGSQVKRETPGSTQQSDKLSVDVNVDTETTAEDPSPPPPKESAGGQTEEIQKNLRLLGLHPPVVVCEEVCVEQWFDWSVVVHLVKYNFKNQSPFSSKKEAIRKSYHSLGTAGDIFQLATDDIQSTAKVKEFFKQQKFQLPKEDVQERETGQFYCSLKDITCVFIYCGVGSSVVAAQQLAYERALSQLVPFIGYCVPLGAPSSAEEAEQRLRTLLDRPGLTLANSALNRTQYRSSTKLRFQRYCMETHGLVNKKTNRTKLSQRLLDFLGEDGKGPSVRNVLDEWFVKRGLEKPTFEDHSSGTKVSFSTPLLCSYTDWQDSQEKAEKRLIEELQIRVKCLND</sequence>
<evidence type="ECO:0000313" key="1">
    <source>
        <dbReference type="EMBL" id="KAJ8011731.1"/>
    </source>
</evidence>
<keyword evidence="2" id="KW-1185">Reference proteome</keyword>